<comment type="caution">
    <text evidence="3">The sequence shown here is derived from an EMBL/GenBank/DDBJ whole genome shotgun (WGS) entry which is preliminary data.</text>
</comment>
<proteinExistence type="predicted"/>
<protein>
    <submittedName>
        <fullName evidence="3">Uncharacterized protein</fullName>
    </submittedName>
</protein>
<keyword evidence="2" id="KW-0732">Signal</keyword>
<feature type="region of interest" description="Disordered" evidence="1">
    <location>
        <begin position="66"/>
        <end position="95"/>
    </location>
</feature>
<evidence type="ECO:0000256" key="1">
    <source>
        <dbReference type="SAM" id="MobiDB-lite"/>
    </source>
</evidence>
<sequence length="156" mass="17430">MSSSVSLSCWLIMYCAAVLITQQMFLCTALDYGMPRSQRRTFAFKNFGLQTARGFGKRGGDSLYQLNSPNDVQLDADPQDESLDSLVAPPNNDNQSPISLYSNTGSLPPWMYSSWGPTSEAIGRRFYPFQFFTPMARNEKASNILSRSPMSKQDKA</sequence>
<feature type="chain" id="PRO_5008899042" evidence="2">
    <location>
        <begin position="18"/>
        <end position="156"/>
    </location>
</feature>
<reference evidence="3 4" key="1">
    <citation type="journal article" date="2016" name="Nat. Commun.">
        <title>Extremotolerant tardigrade genome and improved radiotolerance of human cultured cells by tardigrade-unique protein.</title>
        <authorList>
            <person name="Hashimoto T."/>
            <person name="Horikawa D.D."/>
            <person name="Saito Y."/>
            <person name="Kuwahara H."/>
            <person name="Kozuka-Hata H."/>
            <person name="Shin-I T."/>
            <person name="Minakuchi Y."/>
            <person name="Ohishi K."/>
            <person name="Motoyama A."/>
            <person name="Aizu T."/>
            <person name="Enomoto A."/>
            <person name="Kondo K."/>
            <person name="Tanaka S."/>
            <person name="Hara Y."/>
            <person name="Koshikawa S."/>
            <person name="Sagara H."/>
            <person name="Miura T."/>
            <person name="Yokobori S."/>
            <person name="Miyagawa K."/>
            <person name="Suzuki Y."/>
            <person name="Kubo T."/>
            <person name="Oyama M."/>
            <person name="Kohara Y."/>
            <person name="Fujiyama A."/>
            <person name="Arakawa K."/>
            <person name="Katayama T."/>
            <person name="Toyoda A."/>
            <person name="Kunieda T."/>
        </authorList>
    </citation>
    <scope>NUCLEOTIDE SEQUENCE [LARGE SCALE GENOMIC DNA]</scope>
    <source>
        <strain evidence="3 4">YOKOZUNA-1</strain>
    </source>
</reference>
<dbReference type="Proteomes" id="UP000186922">
    <property type="component" value="Unassembled WGS sequence"/>
</dbReference>
<gene>
    <name evidence="3" type="primary">RvY_16679-1</name>
    <name evidence="3" type="synonym">RvY_16679.1</name>
    <name evidence="3" type="ORF">RvY_16679</name>
</gene>
<evidence type="ECO:0000256" key="2">
    <source>
        <dbReference type="SAM" id="SignalP"/>
    </source>
</evidence>
<feature type="signal peptide" evidence="2">
    <location>
        <begin position="1"/>
        <end position="17"/>
    </location>
</feature>
<dbReference type="AlphaFoldDB" id="A0A1D1W029"/>
<name>A0A1D1W029_RAMVA</name>
<evidence type="ECO:0000313" key="3">
    <source>
        <dbReference type="EMBL" id="GAV06741.1"/>
    </source>
</evidence>
<organism evidence="3 4">
    <name type="scientific">Ramazzottius varieornatus</name>
    <name type="common">Water bear</name>
    <name type="synonym">Tardigrade</name>
    <dbReference type="NCBI Taxonomy" id="947166"/>
    <lineage>
        <taxon>Eukaryota</taxon>
        <taxon>Metazoa</taxon>
        <taxon>Ecdysozoa</taxon>
        <taxon>Tardigrada</taxon>
        <taxon>Eutardigrada</taxon>
        <taxon>Parachela</taxon>
        <taxon>Hypsibioidea</taxon>
        <taxon>Ramazzottiidae</taxon>
        <taxon>Ramazzottius</taxon>
    </lineage>
</organism>
<evidence type="ECO:0000313" key="4">
    <source>
        <dbReference type="Proteomes" id="UP000186922"/>
    </source>
</evidence>
<keyword evidence="4" id="KW-1185">Reference proteome</keyword>
<dbReference type="EMBL" id="BDGG01000014">
    <property type="protein sequence ID" value="GAV06741.1"/>
    <property type="molecule type" value="Genomic_DNA"/>
</dbReference>
<accession>A0A1D1W029</accession>